<evidence type="ECO:0000256" key="1">
    <source>
        <dbReference type="ARBA" id="ARBA00023015"/>
    </source>
</evidence>
<dbReference type="InterPro" id="IPR009057">
    <property type="entry name" value="Homeodomain-like_sf"/>
</dbReference>
<evidence type="ECO:0000313" key="5">
    <source>
        <dbReference type="EMBL" id="BBL90466.1"/>
    </source>
</evidence>
<dbReference type="AlphaFoldDB" id="A0A510IDF2"/>
<dbReference type="InterPro" id="IPR003313">
    <property type="entry name" value="AraC-bd"/>
</dbReference>
<dbReference type="InterPro" id="IPR018060">
    <property type="entry name" value="HTH_AraC"/>
</dbReference>
<keyword evidence="1" id="KW-0805">Transcription regulation</keyword>
<accession>A0A510IDF2</accession>
<protein>
    <recommendedName>
        <fullName evidence="4">HTH araC/xylS-type domain-containing protein</fullName>
    </recommendedName>
</protein>
<dbReference type="InterPro" id="IPR037923">
    <property type="entry name" value="HTH-like"/>
</dbReference>
<dbReference type="SMART" id="SM00342">
    <property type="entry name" value="HTH_ARAC"/>
    <property type="match status" value="1"/>
</dbReference>
<name>A0A510IDF2_9VIBR</name>
<sequence length="294" mass="34196">MQIPIPTVGFDHNKSNQAEIEVFDLESLHGQEYRSHSPQKPHRITFFMMVYIEQGSGVHMVDFKQYPFESGSIIFVRREQVQAFDLSQKPSGKVILFTQAFLDQVHANMRLPSYTPTHLNQTHSPVLNLDGETRLSAKLLIGEVIKEMENKRSDPLIVMYLFSSFALMLHRLRPEERHDKLTKEQSYKLARFFDLLQANYERIRDANWYAGQIGSTYKTLNVICKLATNLTAKQMIDAFVTIEIKRRLVVSNVTSQQLAFDFGFEDASNFVRYFKNQTDITPSQFQKQYKEPQL</sequence>
<keyword evidence="3" id="KW-0804">Transcription</keyword>
<evidence type="ECO:0000259" key="4">
    <source>
        <dbReference type="PROSITE" id="PS01124"/>
    </source>
</evidence>
<dbReference type="PANTHER" id="PTHR43280:SF32">
    <property type="entry name" value="TRANSCRIPTIONAL REGULATORY PROTEIN"/>
    <property type="match status" value="1"/>
</dbReference>
<evidence type="ECO:0000313" key="6">
    <source>
        <dbReference type="Proteomes" id="UP000315115"/>
    </source>
</evidence>
<proteinExistence type="predicted"/>
<dbReference type="Pfam" id="PF02311">
    <property type="entry name" value="AraC_binding"/>
    <property type="match status" value="1"/>
</dbReference>
<dbReference type="SUPFAM" id="SSF51215">
    <property type="entry name" value="Regulatory protein AraC"/>
    <property type="match status" value="1"/>
</dbReference>
<dbReference type="GO" id="GO:0003700">
    <property type="term" value="F:DNA-binding transcription factor activity"/>
    <property type="evidence" value="ECO:0007669"/>
    <property type="project" value="InterPro"/>
</dbReference>
<dbReference type="Gene3D" id="1.10.10.60">
    <property type="entry name" value="Homeodomain-like"/>
    <property type="match status" value="1"/>
</dbReference>
<keyword evidence="2" id="KW-0238">DNA-binding</keyword>
<dbReference type="EMBL" id="AP019799">
    <property type="protein sequence ID" value="BBL90466.1"/>
    <property type="molecule type" value="Genomic_DNA"/>
</dbReference>
<dbReference type="PANTHER" id="PTHR43280">
    <property type="entry name" value="ARAC-FAMILY TRANSCRIPTIONAL REGULATOR"/>
    <property type="match status" value="1"/>
</dbReference>
<dbReference type="GO" id="GO:0043565">
    <property type="term" value="F:sequence-specific DNA binding"/>
    <property type="evidence" value="ECO:0007669"/>
    <property type="project" value="InterPro"/>
</dbReference>
<evidence type="ECO:0000256" key="2">
    <source>
        <dbReference type="ARBA" id="ARBA00023125"/>
    </source>
</evidence>
<dbReference type="Proteomes" id="UP000315115">
    <property type="component" value="Chromosome 2"/>
</dbReference>
<dbReference type="PROSITE" id="PS01124">
    <property type="entry name" value="HTH_ARAC_FAMILY_2"/>
    <property type="match status" value="1"/>
</dbReference>
<dbReference type="SUPFAM" id="SSF46689">
    <property type="entry name" value="Homeodomain-like"/>
    <property type="match status" value="1"/>
</dbReference>
<feature type="domain" description="HTH araC/xylS-type" evidence="4">
    <location>
        <begin position="190"/>
        <end position="288"/>
    </location>
</feature>
<dbReference type="Pfam" id="PF12833">
    <property type="entry name" value="HTH_18"/>
    <property type="match status" value="1"/>
</dbReference>
<gene>
    <name evidence="5" type="ORF">VroAM7_31190</name>
</gene>
<organism evidence="5 6">
    <name type="scientific">Vibrio rotiferianus</name>
    <dbReference type="NCBI Taxonomy" id="190895"/>
    <lineage>
        <taxon>Bacteria</taxon>
        <taxon>Pseudomonadati</taxon>
        <taxon>Pseudomonadota</taxon>
        <taxon>Gammaproteobacteria</taxon>
        <taxon>Vibrionales</taxon>
        <taxon>Vibrionaceae</taxon>
        <taxon>Vibrio</taxon>
    </lineage>
</organism>
<reference evidence="6" key="1">
    <citation type="submission" date="2019-07" db="EMBL/GenBank/DDBJ databases">
        <title>Complete Genome Sequences of Vibrion rotiferianus strain AM7.</title>
        <authorList>
            <person name="Miyazaki K."/>
            <person name="Wiseschart A."/>
            <person name="Pootanakit K."/>
            <person name="Ishimori K."/>
            <person name="Kitahara K."/>
        </authorList>
    </citation>
    <scope>NUCLEOTIDE SEQUENCE [LARGE SCALE GENOMIC DNA]</scope>
    <source>
        <strain evidence="6">AM7</strain>
    </source>
</reference>
<evidence type="ECO:0000256" key="3">
    <source>
        <dbReference type="ARBA" id="ARBA00023163"/>
    </source>
</evidence>